<organism evidence="1 2">
    <name type="scientific">Lasiosphaeris hirsuta</name>
    <dbReference type="NCBI Taxonomy" id="260670"/>
    <lineage>
        <taxon>Eukaryota</taxon>
        <taxon>Fungi</taxon>
        <taxon>Dikarya</taxon>
        <taxon>Ascomycota</taxon>
        <taxon>Pezizomycotina</taxon>
        <taxon>Sordariomycetes</taxon>
        <taxon>Sordariomycetidae</taxon>
        <taxon>Sordariales</taxon>
        <taxon>Lasiosphaeriaceae</taxon>
        <taxon>Lasiosphaeris</taxon>
    </lineage>
</organism>
<accession>A0AA40DTZ7</accession>
<dbReference type="PANTHER" id="PTHR46191:SF2">
    <property type="entry name" value="HALOACID DEHALOGENASE-LIKE HYDROLASE DOMAIN-CONTAINING PROTEIN 3"/>
    <property type="match status" value="1"/>
</dbReference>
<dbReference type="Proteomes" id="UP001172102">
    <property type="component" value="Unassembled WGS sequence"/>
</dbReference>
<sequence>MRRILPRDLHLRPLGEITRSWAKLEAAELSPPNLLVCFDAFGTLFRPREPIAQTYLRKALECGAPPAQLNVDLVNSSFRVAFSRNSETYPNYGRASGMRTNEWWTKVIHDTFRPLLAPHDTVPVDLAPKLFAHFATDAGYLPAATPLPSLLAALRPPRPGGGPRVVTGVLTNSDDRVPGILASLRVRVSPLRAGFTPPPDEIAAHRPCHVDFCALSYDVGATKPDPGVFRAAEGLAAAAVTAGEGEQDGLGRWTGGKWEGMARDWVIGDWVRVYVGDEKGKDVKGALAAGWNAVLIDPEGTSGIVKGLGDGHLRRLSECFAWPAVLAAGGEEPVVLRAKSLSDVLKWLAPS</sequence>
<dbReference type="InterPro" id="IPR044924">
    <property type="entry name" value="HAD-SF_hydro_IA_REG-2-like_cap"/>
</dbReference>
<dbReference type="InterPro" id="IPR051828">
    <property type="entry name" value="HAD-like_hydrolase_domain"/>
</dbReference>
<evidence type="ECO:0000313" key="2">
    <source>
        <dbReference type="Proteomes" id="UP001172102"/>
    </source>
</evidence>
<dbReference type="EMBL" id="JAUKUA010000004">
    <property type="protein sequence ID" value="KAK0716239.1"/>
    <property type="molecule type" value="Genomic_DNA"/>
</dbReference>
<dbReference type="Gene3D" id="1.10.150.720">
    <property type="entry name" value="Haloacid dehalogenase-like hydrolase"/>
    <property type="match status" value="1"/>
</dbReference>
<proteinExistence type="predicted"/>
<name>A0AA40DTZ7_9PEZI</name>
<dbReference type="InterPro" id="IPR023214">
    <property type="entry name" value="HAD_sf"/>
</dbReference>
<dbReference type="AlphaFoldDB" id="A0AA40DTZ7"/>
<dbReference type="PANTHER" id="PTHR46191">
    <property type="match status" value="1"/>
</dbReference>
<gene>
    <name evidence="1" type="ORF">B0H67DRAFT_489348</name>
</gene>
<dbReference type="GO" id="GO:0005634">
    <property type="term" value="C:nucleus"/>
    <property type="evidence" value="ECO:0007669"/>
    <property type="project" value="TreeGrafter"/>
</dbReference>
<reference evidence="1" key="1">
    <citation type="submission" date="2023-06" db="EMBL/GenBank/DDBJ databases">
        <title>Genome-scale phylogeny and comparative genomics of the fungal order Sordariales.</title>
        <authorList>
            <consortium name="Lawrence Berkeley National Laboratory"/>
            <person name="Hensen N."/>
            <person name="Bonometti L."/>
            <person name="Westerberg I."/>
            <person name="Brannstrom I.O."/>
            <person name="Guillou S."/>
            <person name="Cros-Aarteil S."/>
            <person name="Calhoun S."/>
            <person name="Haridas S."/>
            <person name="Kuo A."/>
            <person name="Mondo S."/>
            <person name="Pangilinan J."/>
            <person name="Riley R."/>
            <person name="Labutti K."/>
            <person name="Andreopoulos B."/>
            <person name="Lipzen A."/>
            <person name="Chen C."/>
            <person name="Yanf M."/>
            <person name="Daum C."/>
            <person name="Ng V."/>
            <person name="Clum A."/>
            <person name="Steindorff A."/>
            <person name="Ohm R."/>
            <person name="Martin F."/>
            <person name="Silar P."/>
            <person name="Natvig D."/>
            <person name="Lalanne C."/>
            <person name="Gautier V."/>
            <person name="Ament-Velasquez S.L."/>
            <person name="Kruys A."/>
            <person name="Hutchinson M.I."/>
            <person name="Powell A.J."/>
            <person name="Barry K."/>
            <person name="Miller A.N."/>
            <person name="Grigoriev I.V."/>
            <person name="Debuchy R."/>
            <person name="Gladieux P."/>
            <person name="Thoren M.H."/>
            <person name="Johannesson H."/>
        </authorList>
    </citation>
    <scope>NUCLEOTIDE SEQUENCE</scope>
    <source>
        <strain evidence="1">SMH4607-1</strain>
    </source>
</reference>
<dbReference type="Gene3D" id="3.40.50.1000">
    <property type="entry name" value="HAD superfamily/HAD-like"/>
    <property type="match status" value="1"/>
</dbReference>
<protein>
    <recommendedName>
        <fullName evidence="3">Haloacid dehalogenase</fullName>
    </recommendedName>
</protein>
<dbReference type="InterPro" id="IPR036412">
    <property type="entry name" value="HAD-like_sf"/>
</dbReference>
<keyword evidence="2" id="KW-1185">Reference proteome</keyword>
<evidence type="ECO:0008006" key="3">
    <source>
        <dbReference type="Google" id="ProtNLM"/>
    </source>
</evidence>
<dbReference type="SUPFAM" id="SSF56784">
    <property type="entry name" value="HAD-like"/>
    <property type="match status" value="1"/>
</dbReference>
<evidence type="ECO:0000313" key="1">
    <source>
        <dbReference type="EMBL" id="KAK0716239.1"/>
    </source>
</evidence>
<comment type="caution">
    <text evidence="1">The sequence shown here is derived from an EMBL/GenBank/DDBJ whole genome shotgun (WGS) entry which is preliminary data.</text>
</comment>